<evidence type="ECO:0000256" key="1">
    <source>
        <dbReference type="ARBA" id="ARBA00022679"/>
    </source>
</evidence>
<dbReference type="PANTHER" id="PTHR43877:SF2">
    <property type="entry name" value="AMINOALKYLPHOSPHONATE N-ACETYLTRANSFERASE-RELATED"/>
    <property type="match status" value="1"/>
</dbReference>
<evidence type="ECO:0000259" key="3">
    <source>
        <dbReference type="PROSITE" id="PS51186"/>
    </source>
</evidence>
<evidence type="ECO:0000313" key="4">
    <source>
        <dbReference type="EMBL" id="PXX41900.1"/>
    </source>
</evidence>
<feature type="domain" description="N-acetyltransferase" evidence="3">
    <location>
        <begin position="14"/>
        <end position="154"/>
    </location>
</feature>
<dbReference type="InterPro" id="IPR050832">
    <property type="entry name" value="Bact_Acetyltransf"/>
</dbReference>
<dbReference type="PANTHER" id="PTHR43877">
    <property type="entry name" value="AMINOALKYLPHOSPHONATE N-ACETYLTRANSFERASE-RELATED-RELATED"/>
    <property type="match status" value="1"/>
</dbReference>
<reference evidence="4 5" key="1">
    <citation type="submission" date="2018-05" db="EMBL/GenBank/DDBJ databases">
        <title>Genomic Encyclopedia of Type Strains, Phase IV (KMG-IV): sequencing the most valuable type-strain genomes for metagenomic binning, comparative biology and taxonomic classification.</title>
        <authorList>
            <person name="Goeker M."/>
        </authorList>
    </citation>
    <scope>NUCLEOTIDE SEQUENCE [LARGE SCALE GENOMIC DNA]</scope>
    <source>
        <strain evidence="4 5">DSM 19792</strain>
    </source>
</reference>
<dbReference type="Pfam" id="PF00583">
    <property type="entry name" value="Acetyltransf_1"/>
    <property type="match status" value="1"/>
</dbReference>
<dbReference type="Gene3D" id="3.40.630.30">
    <property type="match status" value="1"/>
</dbReference>
<dbReference type="GO" id="GO:0005840">
    <property type="term" value="C:ribosome"/>
    <property type="evidence" value="ECO:0007669"/>
    <property type="project" value="UniProtKB-KW"/>
</dbReference>
<protein>
    <submittedName>
        <fullName evidence="4">Ribosomal protein S18 acetylase RimI-like enzyme</fullName>
    </submittedName>
</protein>
<name>A0A318J2F4_9BURK</name>
<dbReference type="SUPFAM" id="SSF55729">
    <property type="entry name" value="Acyl-CoA N-acyltransferases (Nat)"/>
    <property type="match status" value="1"/>
</dbReference>
<keyword evidence="2" id="KW-0012">Acyltransferase</keyword>
<dbReference type="InterPro" id="IPR000182">
    <property type="entry name" value="GNAT_dom"/>
</dbReference>
<dbReference type="OrthoDB" id="326501at2"/>
<keyword evidence="1" id="KW-0808">Transferase</keyword>
<dbReference type="AlphaFoldDB" id="A0A318J2F4"/>
<organism evidence="4 5">
    <name type="scientific">Undibacterium pigrum</name>
    <dbReference type="NCBI Taxonomy" id="401470"/>
    <lineage>
        <taxon>Bacteria</taxon>
        <taxon>Pseudomonadati</taxon>
        <taxon>Pseudomonadota</taxon>
        <taxon>Betaproteobacteria</taxon>
        <taxon>Burkholderiales</taxon>
        <taxon>Oxalobacteraceae</taxon>
        <taxon>Undibacterium</taxon>
    </lineage>
</organism>
<accession>A0A318J2F4</accession>
<evidence type="ECO:0000256" key="2">
    <source>
        <dbReference type="ARBA" id="ARBA00023315"/>
    </source>
</evidence>
<dbReference type="RefSeq" id="WP_110256342.1">
    <property type="nucleotide sequence ID" value="NZ_QJKB01000006.1"/>
</dbReference>
<dbReference type="CDD" id="cd04301">
    <property type="entry name" value="NAT_SF"/>
    <property type="match status" value="1"/>
</dbReference>
<dbReference type="PROSITE" id="PS51186">
    <property type="entry name" value="GNAT"/>
    <property type="match status" value="1"/>
</dbReference>
<dbReference type="GO" id="GO:0016747">
    <property type="term" value="F:acyltransferase activity, transferring groups other than amino-acyl groups"/>
    <property type="evidence" value="ECO:0007669"/>
    <property type="project" value="InterPro"/>
</dbReference>
<evidence type="ECO:0000313" key="5">
    <source>
        <dbReference type="Proteomes" id="UP000247792"/>
    </source>
</evidence>
<gene>
    <name evidence="4" type="ORF">DFR42_10679</name>
</gene>
<keyword evidence="5" id="KW-1185">Reference proteome</keyword>
<keyword evidence="4" id="KW-0687">Ribonucleoprotein</keyword>
<dbReference type="EMBL" id="QJKB01000006">
    <property type="protein sequence ID" value="PXX41900.1"/>
    <property type="molecule type" value="Genomic_DNA"/>
</dbReference>
<sequence>MSTSSRPALKDDYAVIASWISSAEACSRWAGPALAYPFKPADLSTLLAKPQSQEMVLLDADQNVVGYAQFWPRDEQRVHLGRIIVSPATRGLGYGRQLCEQLMQQAIAETGLPVISLRVYRDNPGALHLYQQLGFTEVGADSNEEVLAMEYKVRKSLVT</sequence>
<proteinExistence type="predicted"/>
<dbReference type="Proteomes" id="UP000247792">
    <property type="component" value="Unassembled WGS sequence"/>
</dbReference>
<dbReference type="InterPro" id="IPR016181">
    <property type="entry name" value="Acyl_CoA_acyltransferase"/>
</dbReference>
<keyword evidence="4" id="KW-0689">Ribosomal protein</keyword>
<comment type="caution">
    <text evidence="4">The sequence shown here is derived from an EMBL/GenBank/DDBJ whole genome shotgun (WGS) entry which is preliminary data.</text>
</comment>